<evidence type="ECO:0000313" key="2">
    <source>
        <dbReference type="EMBL" id="GAI43739.1"/>
    </source>
</evidence>
<dbReference type="SUPFAM" id="SSF160246">
    <property type="entry name" value="EspE N-terminal domain-like"/>
    <property type="match status" value="1"/>
</dbReference>
<dbReference type="Gene3D" id="3.30.300.160">
    <property type="entry name" value="Type II secretion system, protein E, N-terminal domain"/>
    <property type="match status" value="1"/>
</dbReference>
<reference evidence="2" key="1">
    <citation type="journal article" date="2014" name="Front. Microbiol.">
        <title>High frequency of phylogenetically diverse reductive dehalogenase-homologous genes in deep subseafloor sedimentary metagenomes.</title>
        <authorList>
            <person name="Kawai M."/>
            <person name="Futagami T."/>
            <person name="Toyoda A."/>
            <person name="Takaki Y."/>
            <person name="Nishi S."/>
            <person name="Hori S."/>
            <person name="Arai W."/>
            <person name="Tsubouchi T."/>
            <person name="Morono Y."/>
            <person name="Uchiyama I."/>
            <person name="Ito T."/>
            <person name="Fujiyama A."/>
            <person name="Inagaki F."/>
            <person name="Takami H."/>
        </authorList>
    </citation>
    <scope>NUCLEOTIDE SEQUENCE</scope>
    <source>
        <strain evidence="2">Expedition CK06-06</strain>
    </source>
</reference>
<name>X1QKE1_9ZZZZ</name>
<proteinExistence type="predicted"/>
<protein>
    <recommendedName>
        <fullName evidence="1">Type II secretion system protein GspE N-terminal domain-containing protein</fullName>
    </recommendedName>
</protein>
<feature type="domain" description="Type II secretion system protein GspE N-terminal" evidence="1">
    <location>
        <begin position="60"/>
        <end position="146"/>
    </location>
</feature>
<dbReference type="AlphaFoldDB" id="X1QKE1"/>
<dbReference type="InterPro" id="IPR037257">
    <property type="entry name" value="T2SS_E_N_sf"/>
</dbReference>
<organism evidence="2">
    <name type="scientific">marine sediment metagenome</name>
    <dbReference type="NCBI Taxonomy" id="412755"/>
    <lineage>
        <taxon>unclassified sequences</taxon>
        <taxon>metagenomes</taxon>
        <taxon>ecological metagenomes</taxon>
    </lineage>
</organism>
<feature type="non-terminal residue" evidence="2">
    <location>
        <position position="175"/>
    </location>
</feature>
<sequence length="175" mass="19821">MRVEPQQLKAFLLGAGLVTEKQFDEAQKKAAKTKQKVSDVLVSDGLITREELIKLEAYILGIPFVDLEKEMVPPKVLKIIPEPIARSNNIVAFRISGNNLEVAMLDPEDLRTIEFIKKTTSLRILPRLTTPGSIKNVLRQYQKTLKAEFGEIIKEEVKLIKPVKEEEKAELQKMA</sequence>
<accession>X1QKE1</accession>
<gene>
    <name evidence="2" type="ORF">S06H3_41218</name>
</gene>
<dbReference type="InterPro" id="IPR007831">
    <property type="entry name" value="T2SS_GspE_N"/>
</dbReference>
<comment type="caution">
    <text evidence="2">The sequence shown here is derived from an EMBL/GenBank/DDBJ whole genome shotgun (WGS) entry which is preliminary data.</text>
</comment>
<dbReference type="EMBL" id="BARV01025375">
    <property type="protein sequence ID" value="GAI43739.1"/>
    <property type="molecule type" value="Genomic_DNA"/>
</dbReference>
<evidence type="ECO:0000259" key="1">
    <source>
        <dbReference type="Pfam" id="PF05157"/>
    </source>
</evidence>
<dbReference type="Pfam" id="PF05157">
    <property type="entry name" value="MshEN"/>
    <property type="match status" value="1"/>
</dbReference>